<keyword evidence="4" id="KW-1185">Reference proteome</keyword>
<dbReference type="InterPro" id="IPR029016">
    <property type="entry name" value="GAF-like_dom_sf"/>
</dbReference>
<feature type="coiled-coil region" evidence="1">
    <location>
        <begin position="156"/>
        <end position="183"/>
    </location>
</feature>
<evidence type="ECO:0000313" key="3">
    <source>
        <dbReference type="EMBL" id="TCJ17794.1"/>
    </source>
</evidence>
<evidence type="ECO:0000313" key="4">
    <source>
        <dbReference type="Proteomes" id="UP000295334"/>
    </source>
</evidence>
<dbReference type="OrthoDB" id="9811889at2"/>
<comment type="caution">
    <text evidence="3">The sequence shown here is derived from an EMBL/GenBank/DDBJ whole genome shotgun (WGS) entry which is preliminary data.</text>
</comment>
<dbReference type="Pfam" id="PF13185">
    <property type="entry name" value="GAF_2"/>
    <property type="match status" value="1"/>
</dbReference>
<name>A0A4R1BKD5_9BACT</name>
<organism evidence="3 4">
    <name type="scientific">Flaviaesturariibacter flavus</name>
    <dbReference type="NCBI Taxonomy" id="2502780"/>
    <lineage>
        <taxon>Bacteria</taxon>
        <taxon>Pseudomonadati</taxon>
        <taxon>Bacteroidota</taxon>
        <taxon>Chitinophagia</taxon>
        <taxon>Chitinophagales</taxon>
        <taxon>Chitinophagaceae</taxon>
        <taxon>Flaviaestuariibacter</taxon>
    </lineage>
</organism>
<protein>
    <submittedName>
        <fullName evidence="3">Sensor histidine kinase</fullName>
    </submittedName>
</protein>
<keyword evidence="3" id="KW-0418">Kinase</keyword>
<accession>A0A4R1BKD5</accession>
<reference evidence="3 4" key="1">
    <citation type="submission" date="2019-03" db="EMBL/GenBank/DDBJ databases">
        <authorList>
            <person name="Kim M.K.M."/>
        </authorList>
    </citation>
    <scope>NUCLEOTIDE SEQUENCE [LARGE SCALE GENOMIC DNA]</scope>
    <source>
        <strain evidence="3 4">17J68-12</strain>
    </source>
</reference>
<dbReference type="RefSeq" id="WP_131447957.1">
    <property type="nucleotide sequence ID" value="NZ_SJZI01000008.1"/>
</dbReference>
<dbReference type="PANTHER" id="PTHR43102">
    <property type="entry name" value="SLR1143 PROTEIN"/>
    <property type="match status" value="1"/>
</dbReference>
<evidence type="ECO:0000256" key="1">
    <source>
        <dbReference type="SAM" id="Coils"/>
    </source>
</evidence>
<dbReference type="SUPFAM" id="SSF55781">
    <property type="entry name" value="GAF domain-like"/>
    <property type="match status" value="1"/>
</dbReference>
<dbReference type="PANTHER" id="PTHR43102:SF2">
    <property type="entry name" value="GAF DOMAIN-CONTAINING PROTEIN"/>
    <property type="match status" value="1"/>
</dbReference>
<gene>
    <name evidence="3" type="ORF">EPD60_06300</name>
</gene>
<dbReference type="EMBL" id="SJZI01000008">
    <property type="protein sequence ID" value="TCJ17794.1"/>
    <property type="molecule type" value="Genomic_DNA"/>
</dbReference>
<evidence type="ECO:0000259" key="2">
    <source>
        <dbReference type="SMART" id="SM00065"/>
    </source>
</evidence>
<dbReference type="Gene3D" id="3.30.450.40">
    <property type="match status" value="1"/>
</dbReference>
<dbReference type="Proteomes" id="UP000295334">
    <property type="component" value="Unassembled WGS sequence"/>
</dbReference>
<dbReference type="InterPro" id="IPR003018">
    <property type="entry name" value="GAF"/>
</dbReference>
<feature type="domain" description="GAF" evidence="2">
    <location>
        <begin position="22"/>
        <end position="164"/>
    </location>
</feature>
<sequence length="404" mass="44733">MDQFSENERVAALQELHLLDSEPESEFNDLVSLAADLCQAPISLLTLLDEKRQWFKAARGTSLRETDRSNAFCNYALLQEDIFVVNDATQDPRFAANPYVLGDPNIRFYAGALIHSPGGARLGTLCIIDSRPRELTWKEASILEKLARQATALIELRSLRLAVRRQDEEQRSLREQANSLRRHVVRLTELERVQQANAAALIDNGMDALRQSRFSKKEVAEINTRAALHRAQITAFTESLSRISQAVVTGPVNVPETPVAPLCATIFQELAPLLRERGSRLSPLVPAGLSIRQDPADLELILRNALRALISLSEKTEISFLVQAKSGGVEFLMLLTEQNITDTLQRFFTDPLTPGIEHLTGKPFHTELALTCDLVELIGGNLSVQKLGNRGSSLAVFLPDRAAG</sequence>
<dbReference type="AlphaFoldDB" id="A0A4R1BKD5"/>
<dbReference type="SMART" id="SM00065">
    <property type="entry name" value="GAF"/>
    <property type="match status" value="1"/>
</dbReference>
<dbReference type="GO" id="GO:0016301">
    <property type="term" value="F:kinase activity"/>
    <property type="evidence" value="ECO:0007669"/>
    <property type="project" value="UniProtKB-KW"/>
</dbReference>
<keyword evidence="3" id="KW-0808">Transferase</keyword>
<proteinExistence type="predicted"/>
<keyword evidence="1" id="KW-0175">Coiled coil</keyword>